<sequence>MVYMAAIIDWHSRLFYHTEYPTQWIHSYSDERTQRCFRKYPQRYLIPIKAVNTPVRCTPSDSKTGYYYLNGRQRQSHR</sequence>
<dbReference type="EMBL" id="JACCHT010000001">
    <property type="protein sequence ID" value="NYT27228.1"/>
    <property type="molecule type" value="Genomic_DNA"/>
</dbReference>
<protein>
    <submittedName>
        <fullName evidence="1">Uncharacterized protein</fullName>
    </submittedName>
</protein>
<organism evidence="1 2">
    <name type="scientific">Candidatus Thiodubiliella endoseptemdiera</name>
    <dbReference type="NCBI Taxonomy" id="2738886"/>
    <lineage>
        <taxon>Bacteria</taxon>
        <taxon>Pseudomonadati</taxon>
        <taxon>Pseudomonadota</taxon>
        <taxon>Gammaproteobacteria</taxon>
        <taxon>Candidatus Pseudothioglobaceae</taxon>
        <taxon>Candidatus Thiodubiliella</taxon>
    </lineage>
</organism>
<gene>
    <name evidence="1" type="ORF">H0A76_04615</name>
</gene>
<proteinExistence type="predicted"/>
<comment type="caution">
    <text evidence="1">The sequence shown here is derived from an EMBL/GenBank/DDBJ whole genome shotgun (WGS) entry which is preliminary data.</text>
</comment>
<accession>A0A853F147</accession>
<dbReference type="Proteomes" id="UP000568751">
    <property type="component" value="Unassembled WGS sequence"/>
</dbReference>
<evidence type="ECO:0000313" key="1">
    <source>
        <dbReference type="EMBL" id="NYT27228.1"/>
    </source>
</evidence>
<dbReference type="AlphaFoldDB" id="A0A853F147"/>
<evidence type="ECO:0000313" key="2">
    <source>
        <dbReference type="Proteomes" id="UP000568751"/>
    </source>
</evidence>
<name>A0A853F147_9GAMM</name>
<reference evidence="1 2" key="1">
    <citation type="submission" date="2020-05" db="EMBL/GenBank/DDBJ databases">
        <title>Horizontal transmission and recombination maintain forever young bacterial symbiont genomes.</title>
        <authorList>
            <person name="Russell S.L."/>
            <person name="Pepper-Tunick E."/>
            <person name="Svedberg J."/>
            <person name="Byrne A."/>
            <person name="Ruelas Castillo J."/>
            <person name="Vollmers C."/>
            <person name="Beinart R.A."/>
            <person name="Corbett-Detig R."/>
        </authorList>
    </citation>
    <scope>NUCLEOTIDE SEQUENCE [LARGE SCALE GENOMIC DNA]</scope>
    <source>
        <strain evidence="1">455</strain>
    </source>
</reference>